<keyword evidence="8 12" id="KW-0675">Receptor</keyword>
<feature type="transmembrane region" description="Helical" evidence="11">
    <location>
        <begin position="6"/>
        <end position="25"/>
    </location>
</feature>
<evidence type="ECO:0000313" key="13">
    <source>
        <dbReference type="Proteomes" id="UP001375240"/>
    </source>
</evidence>
<evidence type="ECO:0000313" key="12">
    <source>
        <dbReference type="EMBL" id="KAK6353530.1"/>
    </source>
</evidence>
<comment type="subcellular location">
    <subcellularLocation>
        <location evidence="1">Membrane</location>
        <topology evidence="1">Multi-pass membrane protein</topology>
    </subcellularLocation>
</comment>
<keyword evidence="7 11" id="KW-0472">Membrane</keyword>
<feature type="transmembrane region" description="Helical" evidence="11">
    <location>
        <begin position="213"/>
        <end position="241"/>
    </location>
</feature>
<feature type="compositionally biased region" description="Basic and acidic residues" evidence="10">
    <location>
        <begin position="592"/>
        <end position="604"/>
    </location>
</feature>
<dbReference type="InterPro" id="IPR001499">
    <property type="entry name" value="GPCR_STE3"/>
</dbReference>
<feature type="region of interest" description="Disordered" evidence="10">
    <location>
        <begin position="553"/>
        <end position="576"/>
    </location>
</feature>
<dbReference type="CDD" id="cd14966">
    <property type="entry name" value="7tmD_STE3"/>
    <property type="match status" value="1"/>
</dbReference>
<dbReference type="AlphaFoldDB" id="A0AAV9V396"/>
<evidence type="ECO:0000256" key="5">
    <source>
        <dbReference type="ARBA" id="ARBA00022989"/>
    </source>
</evidence>
<evidence type="ECO:0000256" key="4">
    <source>
        <dbReference type="ARBA" id="ARBA00022692"/>
    </source>
</evidence>
<evidence type="ECO:0000256" key="9">
    <source>
        <dbReference type="ARBA" id="ARBA00023224"/>
    </source>
</evidence>
<evidence type="ECO:0000256" key="1">
    <source>
        <dbReference type="ARBA" id="ARBA00004141"/>
    </source>
</evidence>
<dbReference type="GO" id="GO:0000750">
    <property type="term" value="P:pheromone-dependent signal transduction involved in conjugation with cellular fusion"/>
    <property type="evidence" value="ECO:0007669"/>
    <property type="project" value="TreeGrafter"/>
</dbReference>
<comment type="similarity">
    <text evidence="2">Belongs to the G-protein coupled receptor 4 family.</text>
</comment>
<dbReference type="PANTHER" id="PTHR28097">
    <property type="entry name" value="PHEROMONE A FACTOR RECEPTOR"/>
    <property type="match status" value="1"/>
</dbReference>
<reference evidence="12 13" key="1">
    <citation type="submission" date="2019-10" db="EMBL/GenBank/DDBJ databases">
        <authorList>
            <person name="Palmer J.M."/>
        </authorList>
    </citation>
    <scope>NUCLEOTIDE SEQUENCE [LARGE SCALE GENOMIC DNA]</scope>
    <source>
        <strain evidence="12 13">TWF696</strain>
    </source>
</reference>
<evidence type="ECO:0000256" key="6">
    <source>
        <dbReference type="ARBA" id="ARBA00023040"/>
    </source>
</evidence>
<keyword evidence="9" id="KW-0807">Transducer</keyword>
<dbReference type="GO" id="GO:0005886">
    <property type="term" value="C:plasma membrane"/>
    <property type="evidence" value="ECO:0007669"/>
    <property type="project" value="TreeGrafter"/>
</dbReference>
<dbReference type="PRINTS" id="PR00899">
    <property type="entry name" value="GPCRSTE3"/>
</dbReference>
<feature type="region of interest" description="Disordered" evidence="10">
    <location>
        <begin position="592"/>
        <end position="617"/>
    </location>
</feature>
<keyword evidence="5 11" id="KW-1133">Transmembrane helix</keyword>
<feature type="transmembrane region" description="Helical" evidence="11">
    <location>
        <begin position="79"/>
        <end position="98"/>
    </location>
</feature>
<dbReference type="EMBL" id="JAVHNQ010000003">
    <property type="protein sequence ID" value="KAK6353530.1"/>
    <property type="molecule type" value="Genomic_DNA"/>
</dbReference>
<proteinExistence type="inferred from homology"/>
<dbReference type="Pfam" id="PF02076">
    <property type="entry name" value="STE3"/>
    <property type="match status" value="1"/>
</dbReference>
<keyword evidence="13" id="KW-1185">Reference proteome</keyword>
<feature type="transmembrane region" description="Helical" evidence="11">
    <location>
        <begin position="119"/>
        <end position="139"/>
    </location>
</feature>
<evidence type="ECO:0000256" key="7">
    <source>
        <dbReference type="ARBA" id="ARBA00023136"/>
    </source>
</evidence>
<feature type="transmembrane region" description="Helical" evidence="11">
    <location>
        <begin position="159"/>
        <end position="185"/>
    </location>
</feature>
<evidence type="ECO:0000256" key="10">
    <source>
        <dbReference type="SAM" id="MobiDB-lite"/>
    </source>
</evidence>
<dbReference type="GO" id="GO:0004932">
    <property type="term" value="F:mating-type factor pheromone receptor activity"/>
    <property type="evidence" value="ECO:0007669"/>
    <property type="project" value="InterPro"/>
</dbReference>
<evidence type="ECO:0000256" key="8">
    <source>
        <dbReference type="ARBA" id="ARBA00023170"/>
    </source>
</evidence>
<name>A0AAV9V396_9PEZI</name>
<keyword evidence="3" id="KW-0589">Pheromone response</keyword>
<dbReference type="PANTHER" id="PTHR28097:SF1">
    <property type="entry name" value="PHEROMONE A FACTOR RECEPTOR"/>
    <property type="match status" value="1"/>
</dbReference>
<gene>
    <name evidence="12" type="primary">STE3</name>
    <name evidence="12" type="ORF">TWF696_005493</name>
</gene>
<keyword evidence="6" id="KW-0297">G-protein coupled receptor</keyword>
<accession>A0AAV9V396</accession>
<protein>
    <submittedName>
        <fullName evidence="12">A-factor receptor</fullName>
    </submittedName>
</protein>
<comment type="caution">
    <text evidence="12">The sequence shown here is derived from an EMBL/GenBank/DDBJ whole genome shotgun (WGS) entry which is preliminary data.</text>
</comment>
<sequence length="617" mass="71008">MSSERIFFCIASAIAILFLTIPLLWQIRRSNVAAALLVFWLQSDLILNLSDAIIFSSWRTVLFGWSGAGYCDFVAKWKMAAEFGGINSAVMCIMITIYRMFWSMSMYRESKESKRFRMIYEWGIAGLFPVMLAGLHYVVQPSRYYLTPVYGCHEPIDNSWVSLIVLGWPLVFSSVSIVLVVLIMYKLQSHMQERSIIGLFRSSSRLDESFKRLYLLTALFTLIYYPTNIYGLVVFCISPMLPYSWTAVHDPSWWNKIYKFPDSPAYQYQRWIKVVAAWILFVIFGRGGEATKIYWDLAKLLRLHRELAMGIRRYRKFKWMCKFVYIPRIIPEWMRKKEPPSPQLVNNPNAAPEGNTSAQIEEKVKRQGWLYRFFRLCRRKIMGERAVQLDLESTGEDTHTTLTTTATLDDGLQPSLLNRIRRILRTRIGRPQIHFEFNIRWIRESLYTTAPVLNFSKYRLSVPGASHFCDTFDATMLEKIAQQASLQLGACNIHARRHQLVGQNQHTATNSLSSTLPIYNRSSLQPTVTKRSSGGDLVCTCAHNARNSVNTYTHTHNTSAKDSMEDERPGDVPQAPAVAIVPGRTIREILDDIRNGRELRRDDGESGISVPQPVQKK</sequence>
<organism evidence="12 13">
    <name type="scientific">Orbilia brochopaga</name>
    <dbReference type="NCBI Taxonomy" id="3140254"/>
    <lineage>
        <taxon>Eukaryota</taxon>
        <taxon>Fungi</taxon>
        <taxon>Dikarya</taxon>
        <taxon>Ascomycota</taxon>
        <taxon>Pezizomycotina</taxon>
        <taxon>Orbiliomycetes</taxon>
        <taxon>Orbiliales</taxon>
        <taxon>Orbiliaceae</taxon>
        <taxon>Orbilia</taxon>
    </lineage>
</organism>
<evidence type="ECO:0000256" key="3">
    <source>
        <dbReference type="ARBA" id="ARBA00022507"/>
    </source>
</evidence>
<evidence type="ECO:0000256" key="2">
    <source>
        <dbReference type="ARBA" id="ARBA00011085"/>
    </source>
</evidence>
<keyword evidence="4 11" id="KW-0812">Transmembrane</keyword>
<evidence type="ECO:0000256" key="11">
    <source>
        <dbReference type="SAM" id="Phobius"/>
    </source>
</evidence>
<dbReference type="Proteomes" id="UP001375240">
    <property type="component" value="Unassembled WGS sequence"/>
</dbReference>